<dbReference type="Proteomes" id="UP001364695">
    <property type="component" value="Unassembled WGS sequence"/>
</dbReference>
<sequence length="442" mass="47361">MAALPLADTALACPHCHHRVAAPPQGSQARTRWLCPRCGGALGQALDASQRLALGVWAGCTLVLLALAQGLPFLSLTVLGETNTVSVAGMAVHLLEGDYPVLGLIYVLFVEALPLLLSALALAWLALLPRTNTTSAPSWRQTALVLVTHWLVRLRPWCMNDIFIVSVLVALVKVVSYGQVGFGGGFVLVALAAMATLPLQLRIAPARLWPLVAQVPEPPSSGPGSPGPAFACRDCHAWLPAGSRRCPRCHSRPQRPRAPHAALALLLTSALLYVPANALTMMSATLAGNSKDTNIMEGVAVLWGTGSAPIALIVFVASIVIPIAKMLALLWLCVQLWPERVPRDAQRAHRVHQLHRWVEWIGRWSMMDVFVVITLSALVDRGALMAVSPGWGSLWFAAVVWLTMWSALLLQPHSLWQRLPKTPDPAAAPSVRPPSSAASAPS</sequence>
<comment type="caution">
    <text evidence="1">The sequence shown here is derived from an EMBL/GenBank/DDBJ whole genome shotgun (WGS) entry which is preliminary data.</text>
</comment>
<dbReference type="EMBL" id="JAWDIE010000003">
    <property type="protein sequence ID" value="MEJ7137409.1"/>
    <property type="molecule type" value="Genomic_DNA"/>
</dbReference>
<gene>
    <name evidence="1" type="ORF">RV045_03055</name>
</gene>
<evidence type="ECO:0000313" key="2">
    <source>
        <dbReference type="Proteomes" id="UP001364695"/>
    </source>
</evidence>
<evidence type="ECO:0000313" key="1">
    <source>
        <dbReference type="EMBL" id="MEJ7137409.1"/>
    </source>
</evidence>
<accession>A0ACC6NZM0</accession>
<protein>
    <submittedName>
        <fullName evidence="1">Paraquat-inducible protein A</fullName>
    </submittedName>
</protein>
<organism evidence="1 2">
    <name type="scientific">Amphibiibacter pelophylacis</name>
    <dbReference type="NCBI Taxonomy" id="1799477"/>
    <lineage>
        <taxon>Bacteria</taxon>
        <taxon>Pseudomonadati</taxon>
        <taxon>Pseudomonadota</taxon>
        <taxon>Betaproteobacteria</taxon>
        <taxon>Burkholderiales</taxon>
        <taxon>Sphaerotilaceae</taxon>
        <taxon>Amphibiibacter</taxon>
    </lineage>
</organism>
<reference evidence="1" key="1">
    <citation type="submission" date="2023-10" db="EMBL/GenBank/DDBJ databases">
        <title>Amphibacter perezi, gen. nov., sp. nov. a novel taxa of the family Comamonadaceae, class Betaproteobacteria isolated from the skin microbiota of Pelophylax perezi from different populations.</title>
        <authorList>
            <person name="Costa S."/>
            <person name="Proenca D.N."/>
            <person name="Lopes I."/>
            <person name="Morais P.V."/>
        </authorList>
    </citation>
    <scope>NUCLEOTIDE SEQUENCE</scope>
    <source>
        <strain evidence="1">SL12-8</strain>
    </source>
</reference>
<proteinExistence type="predicted"/>
<name>A0ACC6NZM0_9BURK</name>
<keyword evidence="2" id="KW-1185">Reference proteome</keyword>